<evidence type="ECO:0000313" key="2">
    <source>
        <dbReference type="Proteomes" id="UP000176191"/>
    </source>
</evidence>
<accession>A0A1F5F3M5</accession>
<protein>
    <submittedName>
        <fullName evidence="1">Uncharacterized protein</fullName>
    </submittedName>
</protein>
<proteinExistence type="predicted"/>
<dbReference type="EMBL" id="MFAK01000038">
    <property type="protein sequence ID" value="OGD74222.1"/>
    <property type="molecule type" value="Genomic_DNA"/>
</dbReference>
<reference evidence="1 2" key="1">
    <citation type="journal article" date="2016" name="Nat. Commun.">
        <title>Thousands of microbial genomes shed light on interconnected biogeochemical processes in an aquifer system.</title>
        <authorList>
            <person name="Anantharaman K."/>
            <person name="Brown C.T."/>
            <person name="Hug L.A."/>
            <person name="Sharon I."/>
            <person name="Castelle C.J."/>
            <person name="Probst A.J."/>
            <person name="Thomas B.C."/>
            <person name="Singh A."/>
            <person name="Wilkins M.J."/>
            <person name="Karaoz U."/>
            <person name="Brodie E.L."/>
            <person name="Williams K.H."/>
            <person name="Hubbard S.S."/>
            <person name="Banfield J.F."/>
        </authorList>
    </citation>
    <scope>NUCLEOTIDE SEQUENCE [LARGE SCALE GENOMIC DNA]</scope>
</reference>
<dbReference type="AlphaFoldDB" id="A0A1F5F3M5"/>
<gene>
    <name evidence="1" type="ORF">A2228_03650</name>
</gene>
<organism evidence="1 2">
    <name type="scientific">Candidatus Collierbacteria bacterium RIFOXYA2_FULL_46_10</name>
    <dbReference type="NCBI Taxonomy" id="1817726"/>
    <lineage>
        <taxon>Bacteria</taxon>
        <taxon>Candidatus Collieribacteriota</taxon>
    </lineage>
</organism>
<evidence type="ECO:0000313" key="1">
    <source>
        <dbReference type="EMBL" id="OGD74222.1"/>
    </source>
</evidence>
<dbReference type="Proteomes" id="UP000176191">
    <property type="component" value="Unassembled WGS sequence"/>
</dbReference>
<name>A0A1F5F3M5_9BACT</name>
<sequence>MGVVILGGLWFGWNKVRLTNSRLPSPTPDMSGVEPSSTSLEVVAYTGEYRDSQAGFRLKFPGTMYVVRGQEETYPPPEEGEPIYSEAESYATIQIGYDQNLESGIQINYGKPVLDGKGGACMTESGENAWKTVMLNGVGAESSCEYTIAYPVHPNKRIEYLIVPHGNEAETKQYYDLILTGWQWL</sequence>
<comment type="caution">
    <text evidence="1">The sequence shown here is derived from an EMBL/GenBank/DDBJ whole genome shotgun (WGS) entry which is preliminary data.</text>
</comment>